<evidence type="ECO:0000259" key="1">
    <source>
        <dbReference type="Pfam" id="PF13470"/>
    </source>
</evidence>
<dbReference type="RefSeq" id="WP_130989331.1">
    <property type="nucleotide sequence ID" value="NZ_SISK01000001.1"/>
</dbReference>
<dbReference type="OrthoDB" id="211933at2"/>
<organism evidence="2 3">
    <name type="scientific">Paracoccus subflavus</name>
    <dbReference type="NCBI Taxonomy" id="2528244"/>
    <lineage>
        <taxon>Bacteria</taxon>
        <taxon>Pseudomonadati</taxon>
        <taxon>Pseudomonadota</taxon>
        <taxon>Alphaproteobacteria</taxon>
        <taxon>Rhodobacterales</taxon>
        <taxon>Paracoccaceae</taxon>
        <taxon>Paracoccus</taxon>
    </lineage>
</organism>
<dbReference type="Pfam" id="PF13470">
    <property type="entry name" value="PIN_3"/>
    <property type="match status" value="1"/>
</dbReference>
<sequence>MHALLDANVLFPTILREILCDLAGNGLFVPVWSQRILGEWRHAAARLGGDQDAIAGAEIALLRARFPAAEVAHDGTQAIDLDLPDPADRHVIEAAVAGQADLIVTANLRDFPGRPMAGLGLRILHPDAFLVALHADHPSPVRDAVERAQIRAVAAGGSMTVAQMLRRSRLPRLAKAMRVDRNCC</sequence>
<dbReference type="InterPro" id="IPR029060">
    <property type="entry name" value="PIN-like_dom_sf"/>
</dbReference>
<dbReference type="NCBIfam" id="NF046100">
    <property type="entry name" value="RSP_2648_fam_PIN"/>
    <property type="match status" value="1"/>
</dbReference>
<keyword evidence="3" id="KW-1185">Reference proteome</keyword>
<dbReference type="AlphaFoldDB" id="A0A4Q9G6H7"/>
<evidence type="ECO:0000313" key="3">
    <source>
        <dbReference type="Proteomes" id="UP000293520"/>
    </source>
</evidence>
<accession>A0A4Q9G6H7</accession>
<gene>
    <name evidence="2" type="ORF">EYE42_00335</name>
</gene>
<reference evidence="2 3" key="1">
    <citation type="submission" date="2019-02" db="EMBL/GenBank/DDBJ databases">
        <title>Paracoccus subflavus sp. nov., isolated from marine sediment of the Pacific Ocean.</title>
        <authorList>
            <person name="Zhang G."/>
        </authorList>
    </citation>
    <scope>NUCLEOTIDE SEQUENCE [LARGE SCALE GENOMIC DNA]</scope>
    <source>
        <strain evidence="2 3">GY0581</strain>
    </source>
</reference>
<evidence type="ECO:0000313" key="2">
    <source>
        <dbReference type="EMBL" id="TBN43630.1"/>
    </source>
</evidence>
<protein>
    <submittedName>
        <fullName evidence="2">PIN domain-containing protein</fullName>
    </submittedName>
</protein>
<proteinExistence type="predicted"/>
<comment type="caution">
    <text evidence="2">The sequence shown here is derived from an EMBL/GenBank/DDBJ whole genome shotgun (WGS) entry which is preliminary data.</text>
</comment>
<feature type="domain" description="PIN" evidence="1">
    <location>
        <begin position="3"/>
        <end position="108"/>
    </location>
</feature>
<dbReference type="EMBL" id="SISK01000001">
    <property type="protein sequence ID" value="TBN43630.1"/>
    <property type="molecule type" value="Genomic_DNA"/>
</dbReference>
<dbReference type="SUPFAM" id="SSF88723">
    <property type="entry name" value="PIN domain-like"/>
    <property type="match status" value="1"/>
</dbReference>
<dbReference type="InterPro" id="IPR002716">
    <property type="entry name" value="PIN_dom"/>
</dbReference>
<dbReference type="Proteomes" id="UP000293520">
    <property type="component" value="Unassembled WGS sequence"/>
</dbReference>
<name>A0A4Q9G6H7_9RHOB</name>